<organism evidence="1 3">
    <name type="scientific">Medicago truncatula</name>
    <name type="common">Barrel medic</name>
    <name type="synonym">Medicago tribuloides</name>
    <dbReference type="NCBI Taxonomy" id="3880"/>
    <lineage>
        <taxon>Eukaryota</taxon>
        <taxon>Viridiplantae</taxon>
        <taxon>Streptophyta</taxon>
        <taxon>Embryophyta</taxon>
        <taxon>Tracheophyta</taxon>
        <taxon>Spermatophyta</taxon>
        <taxon>Magnoliopsida</taxon>
        <taxon>eudicotyledons</taxon>
        <taxon>Gunneridae</taxon>
        <taxon>Pentapetalae</taxon>
        <taxon>rosids</taxon>
        <taxon>fabids</taxon>
        <taxon>Fabales</taxon>
        <taxon>Fabaceae</taxon>
        <taxon>Papilionoideae</taxon>
        <taxon>50 kb inversion clade</taxon>
        <taxon>NPAAA clade</taxon>
        <taxon>Hologalegina</taxon>
        <taxon>IRL clade</taxon>
        <taxon>Trifolieae</taxon>
        <taxon>Medicago</taxon>
    </lineage>
</organism>
<dbReference type="Proteomes" id="UP000002051">
    <property type="component" value="Unassembled WGS sequence"/>
</dbReference>
<reference evidence="2" key="3">
    <citation type="submission" date="2015-04" db="UniProtKB">
        <authorList>
            <consortium name="EnsemblPlants"/>
        </authorList>
    </citation>
    <scope>IDENTIFICATION</scope>
    <source>
        <strain evidence="2">cv. Jemalong A17</strain>
    </source>
</reference>
<evidence type="ECO:0008006" key="4">
    <source>
        <dbReference type="Google" id="ProtNLM"/>
    </source>
</evidence>
<dbReference type="AlphaFoldDB" id="A0A072U2Z1"/>
<evidence type="ECO:0000313" key="3">
    <source>
        <dbReference type="Proteomes" id="UP000002051"/>
    </source>
</evidence>
<reference evidence="1 3" key="2">
    <citation type="journal article" date="2014" name="BMC Genomics">
        <title>An improved genome release (version Mt4.0) for the model legume Medicago truncatula.</title>
        <authorList>
            <person name="Tang H."/>
            <person name="Krishnakumar V."/>
            <person name="Bidwell S."/>
            <person name="Rosen B."/>
            <person name="Chan A."/>
            <person name="Zhou S."/>
            <person name="Gentzbittel L."/>
            <person name="Childs K.L."/>
            <person name="Yandell M."/>
            <person name="Gundlach H."/>
            <person name="Mayer K.F."/>
            <person name="Schwartz D.C."/>
            <person name="Town C.D."/>
        </authorList>
    </citation>
    <scope>GENOME REANNOTATION</scope>
    <source>
        <strain evidence="1">A17</strain>
        <strain evidence="2 3">cv. Jemalong A17</strain>
    </source>
</reference>
<evidence type="ECO:0000313" key="1">
    <source>
        <dbReference type="EMBL" id="KEH24059.1"/>
    </source>
</evidence>
<gene>
    <name evidence="1" type="ordered locus">MTR_7g103040</name>
</gene>
<reference evidence="1 3" key="1">
    <citation type="journal article" date="2011" name="Nature">
        <title>The Medicago genome provides insight into the evolution of rhizobial symbioses.</title>
        <authorList>
            <person name="Young N.D."/>
            <person name="Debelle F."/>
            <person name="Oldroyd G.E."/>
            <person name="Geurts R."/>
            <person name="Cannon S.B."/>
            <person name="Udvardi M.K."/>
            <person name="Benedito V.A."/>
            <person name="Mayer K.F."/>
            <person name="Gouzy J."/>
            <person name="Schoof H."/>
            <person name="Van de Peer Y."/>
            <person name="Proost S."/>
            <person name="Cook D.R."/>
            <person name="Meyers B.C."/>
            <person name="Spannagl M."/>
            <person name="Cheung F."/>
            <person name="De Mita S."/>
            <person name="Krishnakumar V."/>
            <person name="Gundlach H."/>
            <person name="Zhou S."/>
            <person name="Mudge J."/>
            <person name="Bharti A.K."/>
            <person name="Murray J.D."/>
            <person name="Naoumkina M.A."/>
            <person name="Rosen B."/>
            <person name="Silverstein K.A."/>
            <person name="Tang H."/>
            <person name="Rombauts S."/>
            <person name="Zhao P.X."/>
            <person name="Zhou P."/>
            <person name="Barbe V."/>
            <person name="Bardou P."/>
            <person name="Bechner M."/>
            <person name="Bellec A."/>
            <person name="Berger A."/>
            <person name="Berges H."/>
            <person name="Bidwell S."/>
            <person name="Bisseling T."/>
            <person name="Choisne N."/>
            <person name="Couloux A."/>
            <person name="Denny R."/>
            <person name="Deshpande S."/>
            <person name="Dai X."/>
            <person name="Doyle J.J."/>
            <person name="Dudez A.M."/>
            <person name="Farmer A.D."/>
            <person name="Fouteau S."/>
            <person name="Franken C."/>
            <person name="Gibelin C."/>
            <person name="Gish J."/>
            <person name="Goldstein S."/>
            <person name="Gonzalez A.J."/>
            <person name="Green P.J."/>
            <person name="Hallab A."/>
            <person name="Hartog M."/>
            <person name="Hua A."/>
            <person name="Humphray S.J."/>
            <person name="Jeong D.H."/>
            <person name="Jing Y."/>
            <person name="Jocker A."/>
            <person name="Kenton S.M."/>
            <person name="Kim D.J."/>
            <person name="Klee K."/>
            <person name="Lai H."/>
            <person name="Lang C."/>
            <person name="Lin S."/>
            <person name="Macmil S.L."/>
            <person name="Magdelenat G."/>
            <person name="Matthews L."/>
            <person name="McCorrison J."/>
            <person name="Monaghan E.L."/>
            <person name="Mun J.H."/>
            <person name="Najar F.Z."/>
            <person name="Nicholson C."/>
            <person name="Noirot C."/>
            <person name="O'Bleness M."/>
            <person name="Paule C.R."/>
            <person name="Poulain J."/>
            <person name="Prion F."/>
            <person name="Qin B."/>
            <person name="Qu C."/>
            <person name="Retzel E.F."/>
            <person name="Riddle C."/>
            <person name="Sallet E."/>
            <person name="Samain S."/>
            <person name="Samson N."/>
            <person name="Sanders I."/>
            <person name="Saurat O."/>
            <person name="Scarpelli C."/>
            <person name="Schiex T."/>
            <person name="Segurens B."/>
            <person name="Severin A.J."/>
            <person name="Sherrier D.J."/>
            <person name="Shi R."/>
            <person name="Sims S."/>
            <person name="Singer S.R."/>
            <person name="Sinharoy S."/>
            <person name="Sterck L."/>
            <person name="Viollet A."/>
            <person name="Wang B.B."/>
            <person name="Wang K."/>
            <person name="Wang M."/>
            <person name="Wang X."/>
            <person name="Warfsmann J."/>
            <person name="Weissenbach J."/>
            <person name="White D.D."/>
            <person name="White J.D."/>
            <person name="Wiley G.B."/>
            <person name="Wincker P."/>
            <person name="Xing Y."/>
            <person name="Yang L."/>
            <person name="Yao Z."/>
            <person name="Ying F."/>
            <person name="Zhai J."/>
            <person name="Zhou L."/>
            <person name="Zuber A."/>
            <person name="Denarie J."/>
            <person name="Dixon R.A."/>
            <person name="May G.D."/>
            <person name="Schwartz D.C."/>
            <person name="Rogers J."/>
            <person name="Quetier F."/>
            <person name="Town C.D."/>
            <person name="Roe B.A."/>
        </authorList>
    </citation>
    <scope>NUCLEOTIDE SEQUENCE [LARGE SCALE GENOMIC DNA]</scope>
    <source>
        <strain evidence="1">A17</strain>
        <strain evidence="2 3">cv. Jemalong A17</strain>
    </source>
</reference>
<sequence length="100" mass="11340">MRYKTTSYVNDNDVNAKQQITVSWTLPQSDWDKINSDGMCQGDGGEWLCGFSKFLKSLRLTQRYGFSKVEVHADCKVVVKNLTRDGVVGVAGFQLVQKFR</sequence>
<accession>A0A072U2Z1</accession>
<dbReference type="EMBL" id="CM001223">
    <property type="protein sequence ID" value="KEH24059.1"/>
    <property type="molecule type" value="Genomic_DNA"/>
</dbReference>
<name>A0A072U2Z1_MEDTR</name>
<dbReference type="EnsemblPlants" id="KEH24059">
    <property type="protein sequence ID" value="KEH24059"/>
    <property type="gene ID" value="MTR_7g103040"/>
</dbReference>
<dbReference type="HOGENOM" id="CLU_2310281_0_0_1"/>
<protein>
    <recommendedName>
        <fullName evidence="4">RNase H type-1 domain-containing protein</fullName>
    </recommendedName>
</protein>
<keyword evidence="3" id="KW-1185">Reference proteome</keyword>
<proteinExistence type="predicted"/>
<evidence type="ECO:0000313" key="2">
    <source>
        <dbReference type="EnsemblPlants" id="KEH24059"/>
    </source>
</evidence>